<dbReference type="Proteomes" id="UP000195633">
    <property type="component" value="Chromosome"/>
</dbReference>
<dbReference type="GeneID" id="66351665"/>
<reference evidence="1 2" key="1">
    <citation type="submission" date="2017-05" db="EMBL/GenBank/DDBJ databases">
        <title>Genome sequence of Acetobacter pasteurianus subsp. ascendens strain SRCM101447.</title>
        <authorList>
            <person name="Cho S.H."/>
        </authorList>
    </citation>
    <scope>NUCLEOTIDE SEQUENCE [LARGE SCALE GENOMIC DNA]</scope>
    <source>
        <strain evidence="1 2">SRCM101447</strain>
    </source>
</reference>
<name>A0A1Y0UW36_9PROT</name>
<accession>A0A1Y0UW36</accession>
<dbReference type="EMBL" id="CP021524">
    <property type="protein sequence ID" value="ARW09995.1"/>
    <property type="molecule type" value="Genomic_DNA"/>
</dbReference>
<protein>
    <submittedName>
        <fullName evidence="1">Uncharacterized protein</fullName>
    </submittedName>
</protein>
<evidence type="ECO:0000313" key="1">
    <source>
        <dbReference type="EMBL" id="ARW09995.1"/>
    </source>
</evidence>
<gene>
    <name evidence="1" type="ORF">S101447_00893</name>
</gene>
<dbReference type="AlphaFoldDB" id="A0A1Y0UW36"/>
<sequence length="185" mass="20846">MQKVATKPRYIIPHAQDNGPTPERAAKSMFAGGRPTREKTVVDAMLNAGDISQDEVNAADRWLRTWIFAYDGYKEFPENHLPNTEIKHDALSWLMTRGDAVGYLYDVRQAIGACGELRLKGMLLEKLSFSAMGRALFPRISPDLARKKVSAQCALVLEQLSEFYQNERLTKKSKKETCTPVPFPV</sequence>
<dbReference type="RefSeq" id="WP_201762563.1">
    <property type="nucleotide sequence ID" value="NZ_CP021524.1"/>
</dbReference>
<organism evidence="1 2">
    <name type="scientific">Acetobacter ascendens</name>
    <dbReference type="NCBI Taxonomy" id="481146"/>
    <lineage>
        <taxon>Bacteria</taxon>
        <taxon>Pseudomonadati</taxon>
        <taxon>Pseudomonadota</taxon>
        <taxon>Alphaproteobacteria</taxon>
        <taxon>Acetobacterales</taxon>
        <taxon>Acetobacteraceae</taxon>
        <taxon>Acetobacter</taxon>
    </lineage>
</organism>
<proteinExistence type="predicted"/>
<evidence type="ECO:0000313" key="2">
    <source>
        <dbReference type="Proteomes" id="UP000195633"/>
    </source>
</evidence>